<dbReference type="EMBL" id="LLZH01000234">
    <property type="protein sequence ID" value="KUL30931.1"/>
    <property type="molecule type" value="Genomic_DNA"/>
</dbReference>
<comment type="caution">
    <text evidence="2">The sequence shown here is derived from an EMBL/GenBank/DDBJ whole genome shotgun (WGS) entry which is preliminary data.</text>
</comment>
<proteinExistence type="predicted"/>
<evidence type="ECO:0000256" key="1">
    <source>
        <dbReference type="SAM" id="Phobius"/>
    </source>
</evidence>
<protein>
    <submittedName>
        <fullName evidence="2">Uncharacterized protein</fullName>
    </submittedName>
</protein>
<name>A0A101JQ24_9ACTN</name>
<keyword evidence="1" id="KW-1133">Transmembrane helix</keyword>
<sequence length="244" mass="27256">MSPRVAALWAIPFAIVGFLLRIAARWVSFDEVFDSFPAGLLADLLVFVLSVGLPLGGYHLLTRPARLEPATWVLDPARSRFVARSAPRPAGFPLILIGLWAATALPTERVPHESHRQFAAFSTLNTIAFTAVGLVFLVIFFSVLAGRPWVAVDRDGVIRQDLRQDRVAWGELTPEQPEWWSWLWVRGLAVGKLKLPVTSLHIDQTLLAFTIRNYKRVPGLREQIGTAEGLEVLQSAYQKTIARR</sequence>
<evidence type="ECO:0000313" key="3">
    <source>
        <dbReference type="Proteomes" id="UP000053244"/>
    </source>
</evidence>
<dbReference type="AlphaFoldDB" id="A0A101JQ24"/>
<organism evidence="2 3">
    <name type="scientific">Actinoplanes awajinensis subsp. mycoplanecinus</name>
    <dbReference type="NCBI Taxonomy" id="135947"/>
    <lineage>
        <taxon>Bacteria</taxon>
        <taxon>Bacillati</taxon>
        <taxon>Actinomycetota</taxon>
        <taxon>Actinomycetes</taxon>
        <taxon>Micromonosporales</taxon>
        <taxon>Micromonosporaceae</taxon>
        <taxon>Actinoplanes</taxon>
    </lineage>
</organism>
<keyword evidence="3" id="KW-1185">Reference proteome</keyword>
<accession>A0A101JQ24</accession>
<reference evidence="2 3" key="1">
    <citation type="submission" date="2015-10" db="EMBL/GenBank/DDBJ databases">
        <authorList>
            <person name="Gilbert D.G."/>
        </authorList>
    </citation>
    <scope>NUCLEOTIDE SEQUENCE [LARGE SCALE GENOMIC DNA]</scope>
    <source>
        <strain evidence="2 3">NRRL B-16712</strain>
    </source>
</reference>
<dbReference type="OrthoDB" id="3734530at2"/>
<feature type="transmembrane region" description="Helical" evidence="1">
    <location>
        <begin position="127"/>
        <end position="150"/>
    </location>
</feature>
<keyword evidence="1" id="KW-0472">Membrane</keyword>
<keyword evidence="1" id="KW-0812">Transmembrane</keyword>
<dbReference type="RefSeq" id="WP_067695116.1">
    <property type="nucleotide sequence ID" value="NZ_LLZH01000234.1"/>
</dbReference>
<feature type="transmembrane region" description="Helical" evidence="1">
    <location>
        <begin position="90"/>
        <end position="107"/>
    </location>
</feature>
<evidence type="ECO:0000313" key="2">
    <source>
        <dbReference type="EMBL" id="KUL30931.1"/>
    </source>
</evidence>
<dbReference type="Proteomes" id="UP000053244">
    <property type="component" value="Unassembled WGS sequence"/>
</dbReference>
<feature type="transmembrane region" description="Helical" evidence="1">
    <location>
        <begin position="40"/>
        <end position="61"/>
    </location>
</feature>
<gene>
    <name evidence="2" type="ORF">ADL15_23555</name>
</gene>